<evidence type="ECO:0000313" key="2">
    <source>
        <dbReference type="EMBL" id="ORY08376.1"/>
    </source>
</evidence>
<sequence length="89" mass="10213">MANEMSIDAMVKKLQEDIKKVENFDDANGRLDIASMNKQMDETSALLDILEAKFDKVNASLDAMLKQYEDAQKENQTIKEETEEQLKEN</sequence>
<accession>A0A1Y1ZDU5</accession>
<reference evidence="2 3" key="1">
    <citation type="submission" date="2016-08" db="EMBL/GenBank/DDBJ databases">
        <title>A Parts List for Fungal Cellulosomes Revealed by Comparative Genomics.</title>
        <authorList>
            <consortium name="DOE Joint Genome Institute"/>
            <person name="Haitjema C.H."/>
            <person name="Gilmore S.P."/>
            <person name="Henske J.K."/>
            <person name="Solomon K.V."/>
            <person name="De Groot R."/>
            <person name="Kuo A."/>
            <person name="Mondo S.J."/>
            <person name="Salamov A.A."/>
            <person name="Labutti K."/>
            <person name="Zhao Z."/>
            <person name="Chiniquy J."/>
            <person name="Barry K."/>
            <person name="Brewer H.M."/>
            <person name="Purvine S.O."/>
            <person name="Wright A.T."/>
            <person name="Boxma B."/>
            <person name="Van Alen T."/>
            <person name="Hackstein J.H."/>
            <person name="Baker S.E."/>
            <person name="Grigoriev I.V."/>
            <person name="O'Malley M.A."/>
        </authorList>
    </citation>
    <scope>NUCLEOTIDE SEQUENCE [LARGE SCALE GENOMIC DNA]</scope>
    <source>
        <strain evidence="2 3">G1</strain>
    </source>
</reference>
<keyword evidence="3" id="KW-1185">Reference proteome</keyword>
<name>A0A1Y1ZDU5_9FUNG</name>
<evidence type="ECO:0000313" key="3">
    <source>
        <dbReference type="Proteomes" id="UP000193920"/>
    </source>
</evidence>
<feature type="coiled-coil region" evidence="1">
    <location>
        <begin position="33"/>
        <end position="88"/>
    </location>
</feature>
<comment type="caution">
    <text evidence="2">The sequence shown here is derived from an EMBL/GenBank/DDBJ whole genome shotgun (WGS) entry which is preliminary data.</text>
</comment>
<dbReference type="OrthoDB" id="2128785at2759"/>
<keyword evidence="1" id="KW-0175">Coiled coil</keyword>
<evidence type="ECO:0000256" key="1">
    <source>
        <dbReference type="SAM" id="Coils"/>
    </source>
</evidence>
<dbReference type="AlphaFoldDB" id="A0A1Y1ZDU5"/>
<organism evidence="2 3">
    <name type="scientific">Neocallimastix californiae</name>
    <dbReference type="NCBI Taxonomy" id="1754190"/>
    <lineage>
        <taxon>Eukaryota</taxon>
        <taxon>Fungi</taxon>
        <taxon>Fungi incertae sedis</taxon>
        <taxon>Chytridiomycota</taxon>
        <taxon>Chytridiomycota incertae sedis</taxon>
        <taxon>Neocallimastigomycetes</taxon>
        <taxon>Neocallimastigales</taxon>
        <taxon>Neocallimastigaceae</taxon>
        <taxon>Neocallimastix</taxon>
    </lineage>
</organism>
<gene>
    <name evidence="2" type="ORF">LY90DRAFT_709092</name>
</gene>
<protein>
    <submittedName>
        <fullName evidence="2">Uncharacterized protein</fullName>
    </submittedName>
</protein>
<dbReference type="EMBL" id="MCOG01000423">
    <property type="protein sequence ID" value="ORY08376.1"/>
    <property type="molecule type" value="Genomic_DNA"/>
</dbReference>
<dbReference type="Proteomes" id="UP000193920">
    <property type="component" value="Unassembled WGS sequence"/>
</dbReference>
<proteinExistence type="predicted"/>